<dbReference type="InterPro" id="IPR021109">
    <property type="entry name" value="Peptidase_aspartic_dom_sf"/>
</dbReference>
<dbReference type="AlphaFoldDB" id="A0AAV8VL29"/>
<dbReference type="SUPFAM" id="SSF57756">
    <property type="entry name" value="Retrovirus zinc finger-like domains"/>
    <property type="match status" value="1"/>
</dbReference>
<dbReference type="InterPro" id="IPR036875">
    <property type="entry name" value="Znf_CCHC_sf"/>
</dbReference>
<organism evidence="1 2">
    <name type="scientific">Exocentrus adspersus</name>
    <dbReference type="NCBI Taxonomy" id="1586481"/>
    <lineage>
        <taxon>Eukaryota</taxon>
        <taxon>Metazoa</taxon>
        <taxon>Ecdysozoa</taxon>
        <taxon>Arthropoda</taxon>
        <taxon>Hexapoda</taxon>
        <taxon>Insecta</taxon>
        <taxon>Pterygota</taxon>
        <taxon>Neoptera</taxon>
        <taxon>Endopterygota</taxon>
        <taxon>Coleoptera</taxon>
        <taxon>Polyphaga</taxon>
        <taxon>Cucujiformia</taxon>
        <taxon>Chrysomeloidea</taxon>
        <taxon>Cerambycidae</taxon>
        <taxon>Lamiinae</taxon>
        <taxon>Acanthocinini</taxon>
        <taxon>Exocentrus</taxon>
    </lineage>
</organism>
<dbReference type="SUPFAM" id="SSF50630">
    <property type="entry name" value="Acid proteases"/>
    <property type="match status" value="1"/>
</dbReference>
<dbReference type="Gene3D" id="4.10.60.10">
    <property type="entry name" value="Zinc finger, CCHC-type"/>
    <property type="match status" value="1"/>
</dbReference>
<evidence type="ECO:0000313" key="1">
    <source>
        <dbReference type="EMBL" id="KAJ8914834.1"/>
    </source>
</evidence>
<keyword evidence="2" id="KW-1185">Reference proteome</keyword>
<dbReference type="Proteomes" id="UP001159042">
    <property type="component" value="Unassembled WGS sequence"/>
</dbReference>
<evidence type="ECO:0000313" key="2">
    <source>
        <dbReference type="Proteomes" id="UP001159042"/>
    </source>
</evidence>
<dbReference type="Gene3D" id="2.40.70.10">
    <property type="entry name" value="Acid Proteases"/>
    <property type="match status" value="1"/>
</dbReference>
<comment type="caution">
    <text evidence="1">The sequence shown here is derived from an EMBL/GenBank/DDBJ whole genome shotgun (WGS) entry which is preliminary data.</text>
</comment>
<sequence>MSHPSASANLLDEVQHFQAEAPLVPDSQSCEAVRDMTARERNGASSNNTPNSRAPPGTTSCWNCGDSEHRFRACDKPRLKFCFRCGCKNVTVTSCPKNDTRPYLSVSIYGREVLSLLDSGATRTFLGGPGWEQFKDLCALNKTNTRKCTVANGQSCPVLGSVPFPLSLNGRTRIIEVLVAPAVSHHLILGMDVWKAMEIIPDMFSGSWTFKCSPGVEKTNIVAIHSEETLSQEQRKLLSELVDETFRTMGTKLGCTTLVEHVIRT</sequence>
<dbReference type="GO" id="GO:0003676">
    <property type="term" value="F:nucleic acid binding"/>
    <property type="evidence" value="ECO:0007669"/>
    <property type="project" value="InterPro"/>
</dbReference>
<feature type="non-terminal residue" evidence="1">
    <location>
        <position position="265"/>
    </location>
</feature>
<proteinExistence type="predicted"/>
<name>A0AAV8VL29_9CUCU</name>
<dbReference type="CDD" id="cd00303">
    <property type="entry name" value="retropepsin_like"/>
    <property type="match status" value="1"/>
</dbReference>
<gene>
    <name evidence="1" type="ORF">NQ315_014847</name>
</gene>
<protein>
    <submittedName>
        <fullName evidence="1">Uncharacterized protein</fullName>
    </submittedName>
</protein>
<dbReference type="GO" id="GO:0008270">
    <property type="term" value="F:zinc ion binding"/>
    <property type="evidence" value="ECO:0007669"/>
    <property type="project" value="InterPro"/>
</dbReference>
<reference evidence="1 2" key="1">
    <citation type="journal article" date="2023" name="Insect Mol. Biol.">
        <title>Genome sequencing provides insights into the evolution of gene families encoding plant cell wall-degrading enzymes in longhorned beetles.</title>
        <authorList>
            <person name="Shin N.R."/>
            <person name="Okamura Y."/>
            <person name="Kirsch R."/>
            <person name="Pauchet Y."/>
        </authorList>
    </citation>
    <scope>NUCLEOTIDE SEQUENCE [LARGE SCALE GENOMIC DNA]</scope>
    <source>
        <strain evidence="1">EAD_L_NR</strain>
    </source>
</reference>
<accession>A0AAV8VL29</accession>
<dbReference type="EMBL" id="JANEYG010000062">
    <property type="protein sequence ID" value="KAJ8914834.1"/>
    <property type="molecule type" value="Genomic_DNA"/>
</dbReference>